<comment type="cofactor">
    <cofactor evidence="1">
        <name>pyridoxal 5'-phosphate</name>
        <dbReference type="ChEBI" id="CHEBI:597326"/>
    </cofactor>
</comment>
<dbReference type="Pfam" id="PF00202">
    <property type="entry name" value="Aminotran_3"/>
    <property type="match status" value="1"/>
</dbReference>
<comment type="similarity">
    <text evidence="3">Belongs to the class-III pyridoxal-phosphate-dependent aminotransferase family.</text>
</comment>
<dbReference type="EMBL" id="JAFIRR010000010">
    <property type="protein sequence ID" value="MCO6414993.1"/>
    <property type="molecule type" value="Genomic_DNA"/>
</dbReference>
<comment type="caution">
    <text evidence="4">The sequence shown here is derived from an EMBL/GenBank/DDBJ whole genome shotgun (WGS) entry which is preliminary data.</text>
</comment>
<evidence type="ECO:0000313" key="5">
    <source>
        <dbReference type="Proteomes" id="UP001523392"/>
    </source>
</evidence>
<evidence type="ECO:0000313" key="4">
    <source>
        <dbReference type="EMBL" id="MCO6414993.1"/>
    </source>
</evidence>
<dbReference type="PANTHER" id="PTHR43713">
    <property type="entry name" value="GLUTAMATE-1-SEMIALDEHYDE 2,1-AMINOMUTASE"/>
    <property type="match status" value="1"/>
</dbReference>
<accession>A0ABT1CZA4</accession>
<dbReference type="InterPro" id="IPR015422">
    <property type="entry name" value="PyrdxlP-dep_Trfase_small"/>
</dbReference>
<organism evidence="4 5">
    <name type="scientific">Siccirubricoccus soli</name>
    <dbReference type="NCBI Taxonomy" id="2899147"/>
    <lineage>
        <taxon>Bacteria</taxon>
        <taxon>Pseudomonadati</taxon>
        <taxon>Pseudomonadota</taxon>
        <taxon>Alphaproteobacteria</taxon>
        <taxon>Acetobacterales</taxon>
        <taxon>Roseomonadaceae</taxon>
        <taxon>Siccirubricoccus</taxon>
    </lineage>
</organism>
<sequence length="427" mass="45720">MNVIASPDTDLAAAARRVLPAGGFGNFAPEVIIREGKGGRVWDVSGKEYIDYLLGSGPMFLGHGHPEVIEAVQAQIPKGCTFFANNEHGIRLAEVLTEALPCAERVRFVSTGSEADMYAMRVARAFRKRDRILKFEGGYHGMSDWGLMSLAPKRLANFPVAVPDSAGIPKSIQEEVLVAPFNDLETAKAMIAAHHDELGGVIVEPFQRLIPPAPGFLQGLREITAQYGIPLIFDEVVTGFRFCYGGAQSYYGVTPDLCTLGKIVGGGFALAAIAGRADIMAHFDRGLVGDDGFLMQVGTLSGNPVAAVAGLKTLEILKRPGAYDGVLAYGRKMMAELAGLLKQRGVPGQVLGEPTLFDVVFSAEELRDYRAVMRADANIAKAVNASLRESGILKGDSKYYLSTAHDARDCDQTLSAFAKALASLPAR</sequence>
<keyword evidence="2 3" id="KW-0663">Pyridoxal phosphate</keyword>
<dbReference type="InterPro" id="IPR015421">
    <property type="entry name" value="PyrdxlP-dep_Trfase_major"/>
</dbReference>
<evidence type="ECO:0000256" key="2">
    <source>
        <dbReference type="ARBA" id="ARBA00022898"/>
    </source>
</evidence>
<dbReference type="GO" id="GO:0008483">
    <property type="term" value="F:transaminase activity"/>
    <property type="evidence" value="ECO:0007669"/>
    <property type="project" value="UniProtKB-KW"/>
</dbReference>
<dbReference type="SUPFAM" id="SSF53383">
    <property type="entry name" value="PLP-dependent transferases"/>
    <property type="match status" value="1"/>
</dbReference>
<gene>
    <name evidence="4" type="ORF">JYK14_02220</name>
</gene>
<keyword evidence="5" id="KW-1185">Reference proteome</keyword>
<dbReference type="InterPro" id="IPR005814">
    <property type="entry name" value="Aminotrans_3"/>
</dbReference>
<dbReference type="InterPro" id="IPR015424">
    <property type="entry name" value="PyrdxlP-dep_Trfase"/>
</dbReference>
<dbReference type="Gene3D" id="3.90.1150.10">
    <property type="entry name" value="Aspartate Aminotransferase, domain 1"/>
    <property type="match status" value="1"/>
</dbReference>
<keyword evidence="4" id="KW-0808">Transferase</keyword>
<dbReference type="PANTHER" id="PTHR43713:SF3">
    <property type="entry name" value="GLUTAMATE-1-SEMIALDEHYDE 2,1-AMINOMUTASE 1, CHLOROPLASTIC-RELATED"/>
    <property type="match status" value="1"/>
</dbReference>
<proteinExistence type="inferred from homology"/>
<dbReference type="CDD" id="cd00610">
    <property type="entry name" value="OAT_like"/>
    <property type="match status" value="1"/>
</dbReference>
<dbReference type="RefSeq" id="WP_252951587.1">
    <property type="nucleotide sequence ID" value="NZ_JAFIRR010000010.1"/>
</dbReference>
<evidence type="ECO:0000256" key="3">
    <source>
        <dbReference type="RuleBase" id="RU003560"/>
    </source>
</evidence>
<reference evidence="4 5" key="1">
    <citation type="submission" date="2021-12" db="EMBL/GenBank/DDBJ databases">
        <title>Siccirubricoccus leaddurans sp. nov., a high concentration Zn2+ tolerance bacterium.</title>
        <authorList>
            <person name="Cao Y."/>
        </authorList>
    </citation>
    <scope>NUCLEOTIDE SEQUENCE [LARGE SCALE GENOMIC DNA]</scope>
    <source>
        <strain evidence="4 5">KC 17139</strain>
    </source>
</reference>
<keyword evidence="4" id="KW-0032">Aminotransferase</keyword>
<name>A0ABT1CZA4_9PROT</name>
<evidence type="ECO:0000256" key="1">
    <source>
        <dbReference type="ARBA" id="ARBA00001933"/>
    </source>
</evidence>
<protein>
    <submittedName>
        <fullName evidence="4">Aminotransferase class III-fold pyridoxal phosphate-dependent enzyme</fullName>
    </submittedName>
</protein>
<dbReference type="Proteomes" id="UP001523392">
    <property type="component" value="Unassembled WGS sequence"/>
</dbReference>
<dbReference type="Gene3D" id="3.40.640.10">
    <property type="entry name" value="Type I PLP-dependent aspartate aminotransferase-like (Major domain)"/>
    <property type="match status" value="1"/>
</dbReference>